<feature type="compositionally biased region" description="Basic and acidic residues" evidence="1">
    <location>
        <begin position="103"/>
        <end position="114"/>
    </location>
</feature>
<dbReference type="PhylomeDB" id="B6Q401"/>
<keyword evidence="3" id="KW-1185">Reference proteome</keyword>
<dbReference type="OrthoDB" id="4220319at2759"/>
<feature type="region of interest" description="Disordered" evidence="1">
    <location>
        <begin position="62"/>
        <end position="162"/>
    </location>
</feature>
<dbReference type="STRING" id="441960.B6Q401"/>
<evidence type="ECO:0000313" key="2">
    <source>
        <dbReference type="EMBL" id="EEA28173.1"/>
    </source>
</evidence>
<feature type="compositionally biased region" description="Basic and acidic residues" evidence="1">
    <location>
        <begin position="126"/>
        <end position="142"/>
    </location>
</feature>
<organism evidence="2 3">
    <name type="scientific">Talaromyces marneffei (strain ATCC 18224 / CBS 334.59 / QM 7333)</name>
    <name type="common">Penicillium marneffei</name>
    <dbReference type="NCBI Taxonomy" id="441960"/>
    <lineage>
        <taxon>Eukaryota</taxon>
        <taxon>Fungi</taxon>
        <taxon>Dikarya</taxon>
        <taxon>Ascomycota</taxon>
        <taxon>Pezizomycotina</taxon>
        <taxon>Eurotiomycetes</taxon>
        <taxon>Eurotiomycetidae</taxon>
        <taxon>Eurotiales</taxon>
        <taxon>Trichocomaceae</taxon>
        <taxon>Talaromyces</taxon>
        <taxon>Talaromyces sect. Talaromyces</taxon>
    </lineage>
</organism>
<reference evidence="3" key="1">
    <citation type="journal article" date="2015" name="Genome Announc.">
        <title>Genome sequence of the AIDS-associated pathogen Penicillium marneffei (ATCC18224) and its near taxonomic relative Talaromyces stipitatus (ATCC10500).</title>
        <authorList>
            <person name="Nierman W.C."/>
            <person name="Fedorova-Abrams N.D."/>
            <person name="Andrianopoulos A."/>
        </authorList>
    </citation>
    <scope>NUCLEOTIDE SEQUENCE [LARGE SCALE GENOMIC DNA]</scope>
    <source>
        <strain evidence="3">ATCC 18224 / CBS 334.59 / QM 7333</strain>
    </source>
</reference>
<dbReference type="VEuPathDB" id="FungiDB:PMAA_029910"/>
<dbReference type="AlphaFoldDB" id="B6Q401"/>
<dbReference type="EMBL" id="DS995899">
    <property type="protein sequence ID" value="EEA28173.1"/>
    <property type="molecule type" value="Genomic_DNA"/>
</dbReference>
<dbReference type="Proteomes" id="UP000001294">
    <property type="component" value="Unassembled WGS sequence"/>
</dbReference>
<proteinExistence type="predicted"/>
<name>B6Q401_TALMQ</name>
<accession>B6Q401</accession>
<evidence type="ECO:0000256" key="1">
    <source>
        <dbReference type="SAM" id="MobiDB-lite"/>
    </source>
</evidence>
<dbReference type="PANTHER" id="PTHR42090">
    <property type="match status" value="1"/>
</dbReference>
<dbReference type="HOGENOM" id="CLU_109868_0_1_1"/>
<evidence type="ECO:0000313" key="3">
    <source>
        <dbReference type="Proteomes" id="UP000001294"/>
    </source>
</evidence>
<sequence>MQPIIRQTVRLNNANLLFNTTLINQSTYARTAGSQRIPSRRNLQTTSNLWAPQHEQDAARLINRDALNPSRSEGTGSGTDDEVASHYSSFDPKNTAPESEIEAAGRESEARKDTSNPLDVSPGNKEVNKTRDPSKDPPESGVDRPASAKGWTRKGKVVNQDK</sequence>
<gene>
    <name evidence="2" type="ORF">PMAA_029910</name>
</gene>
<dbReference type="PANTHER" id="PTHR42090:SF1">
    <property type="match status" value="1"/>
</dbReference>
<protein>
    <submittedName>
        <fullName evidence="2">Uncharacterized protein</fullName>
    </submittedName>
</protein>